<evidence type="ECO:0000256" key="12">
    <source>
        <dbReference type="ARBA" id="ARBA00022729"/>
    </source>
</evidence>
<organism evidence="26 27">
    <name type="scientific">Coilia grayii</name>
    <name type="common">Gray's grenadier anchovy</name>
    <dbReference type="NCBI Taxonomy" id="363190"/>
    <lineage>
        <taxon>Eukaryota</taxon>
        <taxon>Metazoa</taxon>
        <taxon>Chordata</taxon>
        <taxon>Craniata</taxon>
        <taxon>Vertebrata</taxon>
        <taxon>Euteleostomi</taxon>
        <taxon>Actinopterygii</taxon>
        <taxon>Neopterygii</taxon>
        <taxon>Teleostei</taxon>
        <taxon>Clupei</taxon>
        <taxon>Clupeiformes</taxon>
        <taxon>Clupeoidei</taxon>
        <taxon>Engraulidae</taxon>
        <taxon>Coilinae</taxon>
        <taxon>Coilia</taxon>
    </lineage>
</organism>
<dbReference type="EMBL" id="JBHFQA010000002">
    <property type="protein sequence ID" value="KAL2103026.1"/>
    <property type="molecule type" value="Genomic_DNA"/>
</dbReference>
<keyword evidence="14" id="KW-1133">Transmembrane helix</keyword>
<keyword evidence="16" id="KW-0472">Membrane</keyword>
<evidence type="ECO:0000256" key="25">
    <source>
        <dbReference type="SAM" id="SignalP"/>
    </source>
</evidence>
<dbReference type="SUPFAM" id="SSF47266">
    <property type="entry name" value="4-helical cytokines"/>
    <property type="match status" value="1"/>
</dbReference>
<evidence type="ECO:0000256" key="24">
    <source>
        <dbReference type="SAM" id="MobiDB-lite"/>
    </source>
</evidence>
<dbReference type="GO" id="GO:0005886">
    <property type="term" value="C:plasma membrane"/>
    <property type="evidence" value="ECO:0007669"/>
    <property type="project" value="UniProtKB-SubCell"/>
</dbReference>
<dbReference type="Proteomes" id="UP001591681">
    <property type="component" value="Unassembled WGS sequence"/>
</dbReference>
<protein>
    <recommendedName>
        <fullName evidence="7">Kit ligand</fullName>
    </recommendedName>
    <alternativeName>
        <fullName evidence="21">Mast cell growth factor</fullName>
    </alternativeName>
    <alternativeName>
        <fullName evidence="23">Stem cell factor</fullName>
    </alternativeName>
    <alternativeName>
        <fullName evidence="22">c-Kit ligand</fullName>
    </alternativeName>
</protein>
<evidence type="ECO:0000256" key="17">
    <source>
        <dbReference type="ARBA" id="ARBA00023157"/>
    </source>
</evidence>
<evidence type="ECO:0000256" key="3">
    <source>
        <dbReference type="ARBA" id="ARBA00004486"/>
    </source>
</evidence>
<dbReference type="GO" id="GO:0030175">
    <property type="term" value="C:filopodium"/>
    <property type="evidence" value="ECO:0007669"/>
    <property type="project" value="UniProtKB-SubCell"/>
</dbReference>
<dbReference type="Gene3D" id="1.20.1250.10">
    <property type="match status" value="1"/>
</dbReference>
<keyword evidence="13" id="KW-0130">Cell adhesion</keyword>
<keyword evidence="27" id="KW-1185">Reference proteome</keyword>
<evidence type="ECO:0000256" key="6">
    <source>
        <dbReference type="ARBA" id="ARBA00010419"/>
    </source>
</evidence>
<evidence type="ECO:0000256" key="15">
    <source>
        <dbReference type="ARBA" id="ARBA00023030"/>
    </source>
</evidence>
<feature type="signal peptide" evidence="25">
    <location>
        <begin position="1"/>
        <end position="17"/>
    </location>
</feature>
<feature type="chain" id="PRO_5044808868" description="Kit ligand" evidence="25">
    <location>
        <begin position="18"/>
        <end position="214"/>
    </location>
</feature>
<keyword evidence="19" id="KW-0206">Cytoskeleton</keyword>
<keyword evidence="10" id="KW-0964">Secreted</keyword>
<evidence type="ECO:0000256" key="8">
    <source>
        <dbReference type="ARBA" id="ARBA00022475"/>
    </source>
</evidence>
<evidence type="ECO:0000313" key="26">
    <source>
        <dbReference type="EMBL" id="KAL2103026.1"/>
    </source>
</evidence>
<dbReference type="InterPro" id="IPR009079">
    <property type="entry name" value="4_helix_cytokine-like_core"/>
</dbReference>
<comment type="subcellular location">
    <subcellularLocation>
        <location evidence="2">Cell membrane</location>
        <topology evidence="2">Single-pass type I membrane protein</topology>
    </subcellularLocation>
    <subcellularLocation>
        <location evidence="3">Cell projection</location>
        <location evidence="3">Filopodium</location>
    </subcellularLocation>
    <subcellularLocation>
        <location evidence="4">Cell projection</location>
        <location evidence="4">Lamellipodium</location>
    </subcellularLocation>
    <subcellularLocation>
        <location evidence="1">Cytoplasm</location>
        <location evidence="1">Cytoskeleton</location>
    </subcellularLocation>
    <subcellularLocation>
        <location evidence="5">Secreted</location>
    </subcellularLocation>
</comment>
<keyword evidence="20" id="KW-0966">Cell projection</keyword>
<accession>A0ABD1KVK2</accession>
<name>A0ABD1KVK2_9TELE</name>
<keyword evidence="11" id="KW-0812">Transmembrane</keyword>
<evidence type="ECO:0000256" key="23">
    <source>
        <dbReference type="ARBA" id="ARBA00033123"/>
    </source>
</evidence>
<evidence type="ECO:0000256" key="11">
    <source>
        <dbReference type="ARBA" id="ARBA00022692"/>
    </source>
</evidence>
<comment type="similarity">
    <text evidence="6">Belongs to the SCF family.</text>
</comment>
<evidence type="ECO:0000256" key="9">
    <source>
        <dbReference type="ARBA" id="ARBA00022490"/>
    </source>
</evidence>
<evidence type="ECO:0000256" key="2">
    <source>
        <dbReference type="ARBA" id="ARBA00004251"/>
    </source>
</evidence>
<evidence type="ECO:0000256" key="22">
    <source>
        <dbReference type="ARBA" id="ARBA00032898"/>
    </source>
</evidence>
<dbReference type="GO" id="GO:0030027">
    <property type="term" value="C:lamellipodium"/>
    <property type="evidence" value="ECO:0007669"/>
    <property type="project" value="UniProtKB-SubCell"/>
</dbReference>
<evidence type="ECO:0000256" key="4">
    <source>
        <dbReference type="ARBA" id="ARBA00004510"/>
    </source>
</evidence>
<proteinExistence type="inferred from homology"/>
<evidence type="ECO:0000256" key="18">
    <source>
        <dbReference type="ARBA" id="ARBA00023180"/>
    </source>
</evidence>
<evidence type="ECO:0000256" key="10">
    <source>
        <dbReference type="ARBA" id="ARBA00022525"/>
    </source>
</evidence>
<evidence type="ECO:0000256" key="20">
    <source>
        <dbReference type="ARBA" id="ARBA00023273"/>
    </source>
</evidence>
<keyword evidence="18" id="KW-0325">Glycoprotein</keyword>
<dbReference type="PANTHER" id="PTHR11574">
    <property type="entry name" value="KIT LIGAND"/>
    <property type="match status" value="1"/>
</dbReference>
<dbReference type="GO" id="GO:0005856">
    <property type="term" value="C:cytoskeleton"/>
    <property type="evidence" value="ECO:0007669"/>
    <property type="project" value="UniProtKB-SubCell"/>
</dbReference>
<keyword evidence="9" id="KW-0963">Cytoplasm</keyword>
<keyword evidence="17" id="KW-1015">Disulfide bond</keyword>
<evidence type="ECO:0000256" key="19">
    <source>
        <dbReference type="ARBA" id="ARBA00023212"/>
    </source>
</evidence>
<evidence type="ECO:0000256" key="5">
    <source>
        <dbReference type="ARBA" id="ARBA00004613"/>
    </source>
</evidence>
<evidence type="ECO:0000313" key="27">
    <source>
        <dbReference type="Proteomes" id="UP001591681"/>
    </source>
</evidence>
<evidence type="ECO:0000256" key="21">
    <source>
        <dbReference type="ARBA" id="ARBA00030364"/>
    </source>
</evidence>
<dbReference type="AlphaFoldDB" id="A0ABD1KVK2"/>
<evidence type="ECO:0000256" key="1">
    <source>
        <dbReference type="ARBA" id="ARBA00004245"/>
    </source>
</evidence>
<dbReference type="PANTHER" id="PTHR11574:SF0">
    <property type="entry name" value="KIT LIGAND"/>
    <property type="match status" value="1"/>
</dbReference>
<evidence type="ECO:0000256" key="7">
    <source>
        <dbReference type="ARBA" id="ARBA00017304"/>
    </source>
</evidence>
<evidence type="ECO:0000256" key="13">
    <source>
        <dbReference type="ARBA" id="ARBA00022889"/>
    </source>
</evidence>
<reference evidence="26 27" key="1">
    <citation type="submission" date="2024-09" db="EMBL/GenBank/DDBJ databases">
        <title>A chromosome-level genome assembly of Gray's grenadier anchovy, Coilia grayii.</title>
        <authorList>
            <person name="Fu Z."/>
        </authorList>
    </citation>
    <scope>NUCLEOTIDE SEQUENCE [LARGE SCALE GENOMIC DNA]</scope>
    <source>
        <strain evidence="26">G4</strain>
        <tissue evidence="26">Muscle</tissue>
    </source>
</reference>
<dbReference type="GO" id="GO:0005576">
    <property type="term" value="C:extracellular region"/>
    <property type="evidence" value="ECO:0007669"/>
    <property type="project" value="UniProtKB-SubCell"/>
</dbReference>
<keyword evidence="15" id="KW-0339">Growth factor</keyword>
<comment type="caution">
    <text evidence="26">The sequence shown here is derived from an EMBL/GenBank/DDBJ whole genome shotgun (WGS) entry which is preliminary data.</text>
</comment>
<keyword evidence="12 25" id="KW-0732">Signal</keyword>
<evidence type="ECO:0000256" key="16">
    <source>
        <dbReference type="ARBA" id="ARBA00023136"/>
    </source>
</evidence>
<sequence>MQMLSLLILSQAGKCWLQLNLYPVEKSLKQLAHKFSNLSINRDNITIFITMLQGLRFMLGNEELDLAMQAYECHFRTAHWPTKRYFDHVKEVLSVAANVSGVLECVPPPCTSTIPPPATPGNKVHYHYGEKVKMSLPVLLFAPVLLLLSLGTWMAKRRRGVCGSHGGGAEPMSTQSQADPRGPEPQYGAAQEGPCELSLMTQQRRVLGPMKGFL</sequence>
<evidence type="ECO:0000256" key="14">
    <source>
        <dbReference type="ARBA" id="ARBA00022989"/>
    </source>
</evidence>
<dbReference type="GO" id="GO:0008083">
    <property type="term" value="F:growth factor activity"/>
    <property type="evidence" value="ECO:0007669"/>
    <property type="project" value="UniProtKB-KW"/>
</dbReference>
<dbReference type="InterPro" id="IPR003452">
    <property type="entry name" value="SCF"/>
</dbReference>
<dbReference type="GO" id="GO:0007155">
    <property type="term" value="P:cell adhesion"/>
    <property type="evidence" value="ECO:0007669"/>
    <property type="project" value="UniProtKB-KW"/>
</dbReference>
<keyword evidence="8" id="KW-1003">Cell membrane</keyword>
<feature type="region of interest" description="Disordered" evidence="24">
    <location>
        <begin position="164"/>
        <end position="192"/>
    </location>
</feature>
<gene>
    <name evidence="26" type="ORF">ACEWY4_002194</name>
</gene>